<dbReference type="Proteomes" id="UP001499909">
    <property type="component" value="Unassembled WGS sequence"/>
</dbReference>
<evidence type="ECO:0000313" key="1">
    <source>
        <dbReference type="EMBL" id="GAA3951867.1"/>
    </source>
</evidence>
<dbReference type="EMBL" id="BAABDH010000110">
    <property type="protein sequence ID" value="GAA3951867.1"/>
    <property type="molecule type" value="Genomic_DNA"/>
</dbReference>
<accession>A0ABP7NQU1</accession>
<sequence length="149" mass="16155">MKLLLTGLLLGVLLGGCQKSDPAPPPSSLRLTIDGRAVVCDRDIRASTAHNPQYLHAYGNWATGSVELEMFRFADTLGTRYLSFDNRLTLHSDGVYSSYSGYGVSDTGRIVVRAVSPTHIRGTFTGRVVGPFGPPRLITNGEFSISRPE</sequence>
<keyword evidence="2" id="KW-1185">Reference proteome</keyword>
<protein>
    <recommendedName>
        <fullName evidence="3">Lipoprotein</fullName>
    </recommendedName>
</protein>
<name>A0ABP7NQU1_9BACT</name>
<comment type="caution">
    <text evidence="1">The sequence shown here is derived from an EMBL/GenBank/DDBJ whole genome shotgun (WGS) entry which is preliminary data.</text>
</comment>
<evidence type="ECO:0008006" key="3">
    <source>
        <dbReference type="Google" id="ProtNLM"/>
    </source>
</evidence>
<dbReference type="RefSeq" id="WP_345117249.1">
    <property type="nucleotide sequence ID" value="NZ_BAABDH010000110.1"/>
</dbReference>
<dbReference type="PROSITE" id="PS51257">
    <property type="entry name" value="PROKAR_LIPOPROTEIN"/>
    <property type="match status" value="1"/>
</dbReference>
<gene>
    <name evidence="1" type="ORF">GCM10022406_37090</name>
</gene>
<proteinExistence type="predicted"/>
<evidence type="ECO:0000313" key="2">
    <source>
        <dbReference type="Proteomes" id="UP001499909"/>
    </source>
</evidence>
<reference evidence="2" key="1">
    <citation type="journal article" date="2019" name="Int. J. Syst. Evol. Microbiol.">
        <title>The Global Catalogue of Microorganisms (GCM) 10K type strain sequencing project: providing services to taxonomists for standard genome sequencing and annotation.</title>
        <authorList>
            <consortium name="The Broad Institute Genomics Platform"/>
            <consortium name="The Broad Institute Genome Sequencing Center for Infectious Disease"/>
            <person name="Wu L."/>
            <person name="Ma J."/>
        </authorList>
    </citation>
    <scope>NUCLEOTIDE SEQUENCE [LARGE SCALE GENOMIC DNA]</scope>
    <source>
        <strain evidence="2">JCM 17214</strain>
    </source>
</reference>
<organism evidence="1 2">
    <name type="scientific">Hymenobacter algoricola</name>
    <dbReference type="NCBI Taxonomy" id="486267"/>
    <lineage>
        <taxon>Bacteria</taxon>
        <taxon>Pseudomonadati</taxon>
        <taxon>Bacteroidota</taxon>
        <taxon>Cytophagia</taxon>
        <taxon>Cytophagales</taxon>
        <taxon>Hymenobacteraceae</taxon>
        <taxon>Hymenobacter</taxon>
    </lineage>
</organism>